<protein>
    <recommendedName>
        <fullName evidence="3">RanBP2-type domain-containing protein</fullName>
    </recommendedName>
</protein>
<evidence type="ECO:0008006" key="3">
    <source>
        <dbReference type="Google" id="ProtNLM"/>
    </source>
</evidence>
<reference evidence="2" key="1">
    <citation type="submission" date="2018-05" db="EMBL/GenBank/DDBJ databases">
        <authorList>
            <person name="Lanie J.A."/>
            <person name="Ng W.-L."/>
            <person name="Kazmierczak K.M."/>
            <person name="Andrzejewski T.M."/>
            <person name="Davidsen T.M."/>
            <person name="Wayne K.J."/>
            <person name="Tettelin H."/>
            <person name="Glass J.I."/>
            <person name="Rusch D."/>
            <person name="Podicherti R."/>
            <person name="Tsui H.-C.T."/>
            <person name="Winkler M.E."/>
        </authorList>
    </citation>
    <scope>NUCLEOTIDE SEQUENCE</scope>
</reference>
<evidence type="ECO:0000256" key="1">
    <source>
        <dbReference type="SAM" id="Phobius"/>
    </source>
</evidence>
<keyword evidence="1" id="KW-1133">Transmembrane helix</keyword>
<sequence>VGFSLLLFSLILFFIVILAAFIGKQKNNDDPYEDLSIDEWNCPECGFFVQAGNRCIYCGYTQDNK</sequence>
<feature type="transmembrane region" description="Helical" evidence="1">
    <location>
        <begin position="6"/>
        <end position="23"/>
    </location>
</feature>
<evidence type="ECO:0000313" key="2">
    <source>
        <dbReference type="EMBL" id="SVA36267.1"/>
    </source>
</evidence>
<proteinExistence type="predicted"/>
<organism evidence="2">
    <name type="scientific">marine metagenome</name>
    <dbReference type="NCBI Taxonomy" id="408172"/>
    <lineage>
        <taxon>unclassified sequences</taxon>
        <taxon>metagenomes</taxon>
        <taxon>ecological metagenomes</taxon>
    </lineage>
</organism>
<dbReference type="EMBL" id="UINC01008050">
    <property type="protein sequence ID" value="SVA36267.1"/>
    <property type="molecule type" value="Genomic_DNA"/>
</dbReference>
<keyword evidence="1" id="KW-0812">Transmembrane</keyword>
<name>A0A381V9B9_9ZZZZ</name>
<accession>A0A381V9B9</accession>
<keyword evidence="1" id="KW-0472">Membrane</keyword>
<feature type="non-terminal residue" evidence="2">
    <location>
        <position position="1"/>
    </location>
</feature>
<gene>
    <name evidence="2" type="ORF">METZ01_LOCUS89121</name>
</gene>
<dbReference type="AlphaFoldDB" id="A0A381V9B9"/>